<keyword evidence="1" id="KW-0732">Signal</keyword>
<dbReference type="Gene3D" id="2.160.20.20">
    <property type="match status" value="1"/>
</dbReference>
<dbReference type="InterPro" id="IPR011050">
    <property type="entry name" value="Pectin_lyase_fold/virulence"/>
</dbReference>
<dbReference type="InterPro" id="IPR051551">
    <property type="entry name" value="Autotransporter_adhesion"/>
</dbReference>
<keyword evidence="4" id="KW-1185">Reference proteome</keyword>
<dbReference type="InterPro" id="IPR006315">
    <property type="entry name" value="OM_autotransptr_brl_dom"/>
</dbReference>
<gene>
    <name evidence="3" type="primary">bmaC_1</name>
    <name evidence="3" type="ORF">CUZ56_01135</name>
</gene>
<dbReference type="Pfam" id="PF12951">
    <property type="entry name" value="PATR"/>
    <property type="match status" value="2"/>
</dbReference>
<evidence type="ECO:0000313" key="3">
    <source>
        <dbReference type="EMBL" id="RUS67194.1"/>
    </source>
</evidence>
<organism evidence="3 4">
    <name type="scientific">Saezia sanguinis</name>
    <dbReference type="NCBI Taxonomy" id="1965230"/>
    <lineage>
        <taxon>Bacteria</taxon>
        <taxon>Pseudomonadati</taxon>
        <taxon>Pseudomonadota</taxon>
        <taxon>Betaproteobacteria</taxon>
        <taxon>Burkholderiales</taxon>
        <taxon>Saeziaceae</taxon>
        <taxon>Saezia</taxon>
    </lineage>
</organism>
<dbReference type="SUPFAM" id="SSF51126">
    <property type="entry name" value="Pectin lyase-like"/>
    <property type="match status" value="1"/>
</dbReference>
<evidence type="ECO:0000313" key="4">
    <source>
        <dbReference type="Proteomes" id="UP000286947"/>
    </source>
</evidence>
<sequence length="899" mass="94698" precursor="true">MLLVACLPLSALAQTNASVSYGQTVTSTVGTGRNDNNGYVFVDSGGKIETQNANAISLGDNATISIIGTIINHATNNTGHYGTGANTIEVNSHSNITIEAGGQVISAGNENIAEAINVHGYGNVITIQSFALVQSSAGAAIWFQDWTSAPDASQRNQVINRGTVRQTNGGNVIGTSAGAGIIFTNWVGGVVEGNLVFSNGNDDLYLHAGSVITGNIDGGGGINTLTLSGSSGPDPANGGYLPGALKNFSSLIKIDNGVWTITGPMQGFNSVLVKQGTLALTGNNSGFTGSVTVDSGATLEARAQSLPTRATGNNANNVLNNGQVLFTQPDDGTYIGQITGSGSVTKTGAGTLTLAPETGANTYSGGTYIYGGTLQVNNNSASNMTGQVFVFQNARLEGLGTLGSTAYATHNAGTISPGVGSTPSGVLTIRGDYAGQPGGIVQINTALGNDNSPTSRLIITGGTDGYTAPNGVKVINRGGLGGRTAEGIRIIEVQDTAHSSSSAFRLVGDYVMPTGVPVVIGGTQIYALHQGSTSNPQDGNWYLKNYVPPGIIDFPSIPGLPAKRHPSTYQPGVALYEAYPQILAALNRLPTLQQRVGNRFWPSGSSTDTSSPETMRYTDKTGIWVRVEGSTATYKPSLSTSETDYDIDTWRLRMGVDGVLHTTDDGSVLIGGINVHYGYAKADVSAVTSDGSIRTDGYGIAGTLTWYDQNGFYADAQAQLSWFDSDIHSHTLHADEIKGNDAYGYALGIETGKLFELSPQWSLTPQVQFVYSSTRFNNFTDPFSTQVSRKDSDSLLGRLGLAINHEDSWTASNGKIDRLKLYGIANLYYEFLDGTKVQISGEEFESRNDRLWGGLSLGGSYNWNDDQYSLYSELGARTSLRNFGDSYEAYGEIGFRMKF</sequence>
<evidence type="ECO:0000259" key="2">
    <source>
        <dbReference type="PROSITE" id="PS51208"/>
    </source>
</evidence>
<dbReference type="SMART" id="SM00869">
    <property type="entry name" value="Autotransporter"/>
    <property type="match status" value="1"/>
</dbReference>
<feature type="domain" description="Autotransporter" evidence="2">
    <location>
        <begin position="616"/>
        <end position="899"/>
    </location>
</feature>
<evidence type="ECO:0000256" key="1">
    <source>
        <dbReference type="ARBA" id="ARBA00022729"/>
    </source>
</evidence>
<name>A0A433SEX6_9BURK</name>
<comment type="caution">
    <text evidence="3">The sequence shown here is derived from an EMBL/GenBank/DDBJ whole genome shotgun (WGS) entry which is preliminary data.</text>
</comment>
<dbReference type="PANTHER" id="PTHR35037">
    <property type="entry name" value="C-TERMINAL REGION OF AIDA-LIKE PROTEIN"/>
    <property type="match status" value="1"/>
</dbReference>
<protein>
    <submittedName>
        <fullName evidence="3">Adhesin BmaC autotransporter</fullName>
    </submittedName>
</protein>
<dbReference type="InterPro" id="IPR013425">
    <property type="entry name" value="Autotrns_rpt"/>
</dbReference>
<dbReference type="AlphaFoldDB" id="A0A433SEX6"/>
<dbReference type="NCBIfam" id="TIGR02601">
    <property type="entry name" value="autotrns_rpt"/>
    <property type="match status" value="1"/>
</dbReference>
<dbReference type="EMBL" id="PQSP01000002">
    <property type="protein sequence ID" value="RUS67194.1"/>
    <property type="molecule type" value="Genomic_DNA"/>
</dbReference>
<dbReference type="RefSeq" id="WP_204250833.1">
    <property type="nucleotide sequence ID" value="NZ_PQSP01000002.1"/>
</dbReference>
<dbReference type="PROSITE" id="PS51208">
    <property type="entry name" value="AUTOTRANSPORTER"/>
    <property type="match status" value="1"/>
</dbReference>
<reference evidence="3 4" key="1">
    <citation type="submission" date="2018-01" db="EMBL/GenBank/DDBJ databases">
        <title>Saezia sanguinis gen. nov., sp. nov., in the order Burkholderiales isolated from human blood.</title>
        <authorList>
            <person name="Medina-Pascual M.J."/>
            <person name="Valdezate S."/>
            <person name="Monzon S."/>
            <person name="Cuesta I."/>
            <person name="Carrasco G."/>
            <person name="Villalon P."/>
            <person name="Saez-Nieto J.A."/>
        </authorList>
    </citation>
    <scope>NUCLEOTIDE SEQUENCE [LARGE SCALE GENOMIC DNA]</scope>
    <source>
        <strain evidence="3 4">CNM695-12</strain>
    </source>
</reference>
<dbReference type="Pfam" id="PF03797">
    <property type="entry name" value="Autotransporter"/>
    <property type="match status" value="1"/>
</dbReference>
<dbReference type="Gene3D" id="2.40.128.130">
    <property type="entry name" value="Autotransporter beta-domain"/>
    <property type="match status" value="1"/>
</dbReference>
<dbReference type="CDD" id="cd01344">
    <property type="entry name" value="PL2_Passenger_AT"/>
    <property type="match status" value="1"/>
</dbReference>
<dbReference type="InterPro" id="IPR043990">
    <property type="entry name" value="AC_1"/>
</dbReference>
<dbReference type="InterPro" id="IPR036709">
    <property type="entry name" value="Autotransporte_beta_dom_sf"/>
</dbReference>
<dbReference type="InterPro" id="IPR012332">
    <property type="entry name" value="Autotransporter_pectin_lyase_C"/>
</dbReference>
<dbReference type="Pfam" id="PF18883">
    <property type="entry name" value="AC_1"/>
    <property type="match status" value="1"/>
</dbReference>
<dbReference type="GO" id="GO:0019867">
    <property type="term" value="C:outer membrane"/>
    <property type="evidence" value="ECO:0007669"/>
    <property type="project" value="InterPro"/>
</dbReference>
<dbReference type="NCBIfam" id="TIGR01414">
    <property type="entry name" value="autotrans_barl"/>
    <property type="match status" value="1"/>
</dbReference>
<proteinExistence type="predicted"/>
<dbReference type="PANTHER" id="PTHR35037:SF3">
    <property type="entry name" value="C-TERMINAL REGION OF AIDA-LIKE PROTEIN"/>
    <property type="match status" value="1"/>
</dbReference>
<dbReference type="InterPro" id="IPR005546">
    <property type="entry name" value="Autotransporte_beta"/>
</dbReference>
<dbReference type="SUPFAM" id="SSF103515">
    <property type="entry name" value="Autotransporter"/>
    <property type="match status" value="1"/>
</dbReference>
<dbReference type="Proteomes" id="UP000286947">
    <property type="component" value="Unassembled WGS sequence"/>
</dbReference>
<accession>A0A433SEX6</accession>